<dbReference type="EMBL" id="AZYO01000157">
    <property type="protein sequence ID" value="KOS53145.1"/>
    <property type="molecule type" value="Genomic_DNA"/>
</dbReference>
<dbReference type="AlphaFoldDB" id="A0A0M8PE87"/>
<protein>
    <submittedName>
        <fullName evidence="2">Aminoglycoside phosphotransferase</fullName>
    </submittedName>
</protein>
<keyword evidence="2" id="KW-0808">Transferase</keyword>
<accession>A0A0M8PE87</accession>
<proteinExistence type="predicted"/>
<feature type="non-terminal residue" evidence="2">
    <location>
        <position position="87"/>
    </location>
</feature>
<feature type="region of interest" description="Disordered" evidence="1">
    <location>
        <begin position="1"/>
        <end position="30"/>
    </location>
</feature>
<comment type="caution">
    <text evidence="2">The sequence shown here is derived from an EMBL/GenBank/DDBJ whole genome shotgun (WGS) entry which is preliminary data.</text>
</comment>
<evidence type="ECO:0000313" key="2">
    <source>
        <dbReference type="EMBL" id="KOS53145.1"/>
    </source>
</evidence>
<dbReference type="Proteomes" id="UP000037712">
    <property type="component" value="Unassembled WGS sequence"/>
</dbReference>
<sequence length="87" mass="9623">MSIDPAASTSAGHDAEVARPSDSRRDPEQVRENLRSWLATKVTDPVVENVHIPETTGMSSETLLFDARWDGVDRPLVARVAPGRDRR</sequence>
<evidence type="ECO:0000256" key="1">
    <source>
        <dbReference type="SAM" id="MobiDB-lite"/>
    </source>
</evidence>
<evidence type="ECO:0000313" key="3">
    <source>
        <dbReference type="Proteomes" id="UP000037712"/>
    </source>
</evidence>
<feature type="compositionally biased region" description="Basic and acidic residues" evidence="1">
    <location>
        <begin position="13"/>
        <end position="30"/>
    </location>
</feature>
<reference evidence="3" key="2">
    <citation type="submission" date="2015-01" db="EMBL/GenBank/DDBJ databases">
        <title>Draft genome sequence of potential hydrocarbon metabolising strain of Rhodococcus rhodochrous.</title>
        <authorList>
            <person name="Aggarwal R.K."/>
            <person name="Dawar C."/>
        </authorList>
    </citation>
    <scope>NUCLEOTIDE SEQUENCE [LARGE SCALE GENOMIC DNA]</scope>
    <source>
        <strain evidence="3">KG-21</strain>
    </source>
</reference>
<dbReference type="Gene3D" id="3.30.200.20">
    <property type="entry name" value="Phosphorylase Kinase, domain 1"/>
    <property type="match status" value="1"/>
</dbReference>
<name>A0A0M8PE87_RHORH</name>
<organism evidence="2 3">
    <name type="scientific">Rhodococcus rhodochrous KG-21</name>
    <dbReference type="NCBI Taxonomy" id="1441923"/>
    <lineage>
        <taxon>Bacteria</taxon>
        <taxon>Bacillati</taxon>
        <taxon>Actinomycetota</taxon>
        <taxon>Actinomycetes</taxon>
        <taxon>Mycobacteriales</taxon>
        <taxon>Nocardiaceae</taxon>
        <taxon>Rhodococcus</taxon>
    </lineage>
</organism>
<reference evidence="2 3" key="1">
    <citation type="journal article" date="2015" name="Genome Announc.">
        <title>Draft Genome Sequence of Rhodococcus rhodochrous Strain KG-21, a Soil Isolate from Oil Fields of Krishna-Godavari Basin, India.</title>
        <authorList>
            <person name="Dawar C."/>
            <person name="Aggarwal R.K."/>
        </authorList>
    </citation>
    <scope>NUCLEOTIDE SEQUENCE [LARGE SCALE GENOMIC DNA]</scope>
    <source>
        <strain evidence="2 3">KG-21</strain>
    </source>
</reference>
<dbReference type="GO" id="GO:0016740">
    <property type="term" value="F:transferase activity"/>
    <property type="evidence" value="ECO:0007669"/>
    <property type="project" value="UniProtKB-KW"/>
</dbReference>
<gene>
    <name evidence="2" type="ORF">Z051_27160</name>
</gene>